<organism evidence="1 2">
    <name type="scientific">Sorghum bicolor</name>
    <name type="common">Sorghum</name>
    <name type="synonym">Sorghum vulgare</name>
    <dbReference type="NCBI Taxonomy" id="4558"/>
    <lineage>
        <taxon>Eukaryota</taxon>
        <taxon>Viridiplantae</taxon>
        <taxon>Streptophyta</taxon>
        <taxon>Embryophyta</taxon>
        <taxon>Tracheophyta</taxon>
        <taxon>Spermatophyta</taxon>
        <taxon>Magnoliopsida</taxon>
        <taxon>Liliopsida</taxon>
        <taxon>Poales</taxon>
        <taxon>Poaceae</taxon>
        <taxon>PACMAD clade</taxon>
        <taxon>Panicoideae</taxon>
        <taxon>Andropogonodae</taxon>
        <taxon>Andropogoneae</taxon>
        <taxon>Sorghinae</taxon>
        <taxon>Sorghum</taxon>
    </lineage>
</organism>
<name>A0A921Q3M7_SORBI</name>
<protein>
    <submittedName>
        <fullName evidence="1">Uncharacterized protein</fullName>
    </submittedName>
</protein>
<reference evidence="1" key="1">
    <citation type="journal article" date="2019" name="BMC Genomics">
        <title>A new reference genome for Sorghum bicolor reveals high levels of sequence similarity between sweet and grain genotypes: implications for the genetics of sugar metabolism.</title>
        <authorList>
            <person name="Cooper E.A."/>
            <person name="Brenton Z.W."/>
            <person name="Flinn B.S."/>
            <person name="Jenkins J."/>
            <person name="Shu S."/>
            <person name="Flowers D."/>
            <person name="Luo F."/>
            <person name="Wang Y."/>
            <person name="Xia P."/>
            <person name="Barry K."/>
            <person name="Daum C."/>
            <person name="Lipzen A."/>
            <person name="Yoshinaga Y."/>
            <person name="Schmutz J."/>
            <person name="Saski C."/>
            <person name="Vermerris W."/>
            <person name="Kresovich S."/>
        </authorList>
    </citation>
    <scope>NUCLEOTIDE SEQUENCE</scope>
</reference>
<comment type="caution">
    <text evidence="1">The sequence shown here is derived from an EMBL/GenBank/DDBJ whole genome shotgun (WGS) entry which is preliminary data.</text>
</comment>
<reference evidence="1" key="2">
    <citation type="submission" date="2020-10" db="EMBL/GenBank/DDBJ databases">
        <authorList>
            <person name="Cooper E.A."/>
            <person name="Brenton Z.W."/>
            <person name="Flinn B.S."/>
            <person name="Jenkins J."/>
            <person name="Shu S."/>
            <person name="Flowers D."/>
            <person name="Luo F."/>
            <person name="Wang Y."/>
            <person name="Xia P."/>
            <person name="Barry K."/>
            <person name="Daum C."/>
            <person name="Lipzen A."/>
            <person name="Yoshinaga Y."/>
            <person name="Schmutz J."/>
            <person name="Saski C."/>
            <person name="Vermerris W."/>
            <person name="Kresovich S."/>
        </authorList>
    </citation>
    <scope>NUCLEOTIDE SEQUENCE</scope>
</reference>
<dbReference type="AlphaFoldDB" id="A0A921Q3M7"/>
<dbReference type="Proteomes" id="UP000807115">
    <property type="component" value="Chromosome 10"/>
</dbReference>
<gene>
    <name evidence="1" type="ORF">BDA96_10G233300</name>
</gene>
<evidence type="ECO:0000313" key="1">
    <source>
        <dbReference type="EMBL" id="KAG0514904.1"/>
    </source>
</evidence>
<evidence type="ECO:0000313" key="2">
    <source>
        <dbReference type="Proteomes" id="UP000807115"/>
    </source>
</evidence>
<accession>A0A921Q3M7</accession>
<sequence length="105" mass="11532">MFSTATLPSPHVHAPTVQAPVTQLYTGRQQGNHGHCVILDTRLSHPPEQVHRLCCPPSIRTPINHGRPCHRVPPRHLAKKPQRGVHFAALNVCGEHAVSRGHHPG</sequence>
<dbReference type="EMBL" id="CM027689">
    <property type="protein sequence ID" value="KAG0514904.1"/>
    <property type="molecule type" value="Genomic_DNA"/>
</dbReference>
<proteinExistence type="predicted"/>